<feature type="compositionally biased region" description="Basic residues" evidence="1">
    <location>
        <begin position="1"/>
        <end position="11"/>
    </location>
</feature>
<dbReference type="InterPro" id="IPR008480">
    <property type="entry name" value="DUF761_pln"/>
</dbReference>
<dbReference type="PANTHER" id="PTHR33511">
    <property type="entry name" value="OS06G0632400 PROTEIN"/>
    <property type="match status" value="1"/>
</dbReference>
<proteinExistence type="predicted"/>
<dbReference type="Proteomes" id="UP000652761">
    <property type="component" value="Unassembled WGS sequence"/>
</dbReference>
<name>A0A843UEK6_COLES</name>
<organism evidence="2 3">
    <name type="scientific">Colocasia esculenta</name>
    <name type="common">Wild taro</name>
    <name type="synonym">Arum esculentum</name>
    <dbReference type="NCBI Taxonomy" id="4460"/>
    <lineage>
        <taxon>Eukaryota</taxon>
        <taxon>Viridiplantae</taxon>
        <taxon>Streptophyta</taxon>
        <taxon>Embryophyta</taxon>
        <taxon>Tracheophyta</taxon>
        <taxon>Spermatophyta</taxon>
        <taxon>Magnoliopsida</taxon>
        <taxon>Liliopsida</taxon>
        <taxon>Araceae</taxon>
        <taxon>Aroideae</taxon>
        <taxon>Colocasieae</taxon>
        <taxon>Colocasia</taxon>
    </lineage>
</organism>
<feature type="region of interest" description="Disordered" evidence="1">
    <location>
        <begin position="1"/>
        <end position="32"/>
    </location>
</feature>
<evidence type="ECO:0000313" key="2">
    <source>
        <dbReference type="EMBL" id="MQL79633.1"/>
    </source>
</evidence>
<dbReference type="EMBL" id="NMUH01000468">
    <property type="protein sequence ID" value="MQL79633.1"/>
    <property type="molecule type" value="Genomic_DNA"/>
</dbReference>
<feature type="compositionally biased region" description="Basic and acidic residues" evidence="1">
    <location>
        <begin position="20"/>
        <end position="29"/>
    </location>
</feature>
<dbReference type="Pfam" id="PF05553">
    <property type="entry name" value="DUF761"/>
    <property type="match status" value="1"/>
</dbReference>
<protein>
    <submittedName>
        <fullName evidence="2">Uncharacterized protein</fullName>
    </submittedName>
</protein>
<accession>A0A843UEK6</accession>
<keyword evidence="3" id="KW-1185">Reference proteome</keyword>
<sequence length="99" mass="11433">MGSALRGKRSSAKSTFRGVVGEREREMGWKRRSSSSSAKSLFSMFFKHSAPGPQTETVVEQPRHRARVYISDEDRGRWVADPDIDRRAEEFIKNFKDRL</sequence>
<evidence type="ECO:0000313" key="3">
    <source>
        <dbReference type="Proteomes" id="UP000652761"/>
    </source>
</evidence>
<reference evidence="2" key="1">
    <citation type="submission" date="2017-07" db="EMBL/GenBank/DDBJ databases">
        <title>Taro Niue Genome Assembly and Annotation.</title>
        <authorList>
            <person name="Atibalentja N."/>
            <person name="Keating K."/>
            <person name="Fields C.J."/>
        </authorList>
    </citation>
    <scope>NUCLEOTIDE SEQUENCE</scope>
    <source>
        <strain evidence="2">Niue_2</strain>
        <tissue evidence="2">Leaf</tissue>
    </source>
</reference>
<comment type="caution">
    <text evidence="2">The sequence shown here is derived from an EMBL/GenBank/DDBJ whole genome shotgun (WGS) entry which is preliminary data.</text>
</comment>
<dbReference type="OrthoDB" id="654716at2759"/>
<evidence type="ECO:0000256" key="1">
    <source>
        <dbReference type="SAM" id="MobiDB-lite"/>
    </source>
</evidence>
<gene>
    <name evidence="2" type="ORF">Taro_012074</name>
</gene>
<dbReference type="AlphaFoldDB" id="A0A843UEK6"/>